<evidence type="ECO:0000313" key="1">
    <source>
        <dbReference type="EMBL" id="KAK1141271.1"/>
    </source>
</evidence>
<dbReference type="Proteomes" id="UP001177260">
    <property type="component" value="Unassembled WGS sequence"/>
</dbReference>
<keyword evidence="2" id="KW-1185">Reference proteome</keyword>
<organism evidence="1 2">
    <name type="scientific">Aspergillus melleus</name>
    <dbReference type="NCBI Taxonomy" id="138277"/>
    <lineage>
        <taxon>Eukaryota</taxon>
        <taxon>Fungi</taxon>
        <taxon>Dikarya</taxon>
        <taxon>Ascomycota</taxon>
        <taxon>Pezizomycotina</taxon>
        <taxon>Eurotiomycetes</taxon>
        <taxon>Eurotiomycetidae</taxon>
        <taxon>Eurotiales</taxon>
        <taxon>Aspergillaceae</taxon>
        <taxon>Aspergillus</taxon>
        <taxon>Aspergillus subgen. Circumdati</taxon>
    </lineage>
</organism>
<proteinExistence type="predicted"/>
<name>A0ACC3AUK5_9EURO</name>
<protein>
    <submittedName>
        <fullName evidence="1">Uncharacterized protein</fullName>
    </submittedName>
</protein>
<dbReference type="EMBL" id="JAOPJF010000066">
    <property type="protein sequence ID" value="KAK1141271.1"/>
    <property type="molecule type" value="Genomic_DNA"/>
</dbReference>
<sequence>MGQQLGDELNIYKRIQGASQSHRGRRYVRSLLDTFDVNGPEYKHRCLVHPPLWESVLDFLHRNPVRRLPPPIVAVTLHRLFLALDYLHTECKVIHTDIKADNLMFGIDDDSVFHDFEENELRDPCPRKELDGRTIYTSRELKMPKDLDAPVLCDFGSAVLGDEEHSEDIQPNIYRAPEVILEVPWTYSVDIWNAGCVIWNIFEGGGLFSGQDPEFQTYRSRAHLAEMIRLLGPPPPDLLKRGVLTPKFFSEEGGFTAGVPLTIHRQLAADPSNVVIGLVRNTAATEEEVSKEIPGGNVHLVESAVAEVEKVTSSIDHLVANATRVSTWSAYEGIGDLAAKSPKQLDEDLLESIRVNVLGNIHLFSLFLPLIKRGNAKKVITITSGMADIEFISAFDIAAGAPDSISKAAMNATYAKFSAQYKEDGILFLGVSPGLVDTGSYDNLAVLETIHRADFSKGYAGGFVSHYGNKQWL</sequence>
<comment type="caution">
    <text evidence="1">The sequence shown here is derived from an EMBL/GenBank/DDBJ whole genome shotgun (WGS) entry which is preliminary data.</text>
</comment>
<gene>
    <name evidence="1" type="ORF">N8T08_009174</name>
</gene>
<reference evidence="1 2" key="1">
    <citation type="journal article" date="2023" name="ACS Omega">
        <title>Identification of the Neoaspergillic Acid Biosynthesis Gene Cluster by Establishing an In Vitro CRISPR-Ribonucleoprotein Genetic System in Aspergillus melleus.</title>
        <authorList>
            <person name="Yuan B."/>
            <person name="Grau M.F."/>
            <person name="Murata R.M."/>
            <person name="Torok T."/>
            <person name="Venkateswaran K."/>
            <person name="Stajich J.E."/>
            <person name="Wang C.C.C."/>
        </authorList>
    </citation>
    <scope>NUCLEOTIDE SEQUENCE [LARGE SCALE GENOMIC DNA]</scope>
    <source>
        <strain evidence="1 2">IMV 1140</strain>
    </source>
</reference>
<accession>A0ACC3AUK5</accession>
<evidence type="ECO:0000313" key="2">
    <source>
        <dbReference type="Proteomes" id="UP001177260"/>
    </source>
</evidence>